<gene>
    <name evidence="2" type="primary">BQ5605_C015g07953</name>
    <name evidence="2" type="ORF">BQ5605_C015G07953</name>
</gene>
<dbReference type="AlphaFoldDB" id="A0A2X0LTP3"/>
<feature type="signal peptide" evidence="1">
    <location>
        <begin position="1"/>
        <end position="23"/>
    </location>
</feature>
<keyword evidence="3" id="KW-1185">Reference proteome</keyword>
<organism evidence="2 3">
    <name type="scientific">Microbotryum silenes-dioicae</name>
    <dbReference type="NCBI Taxonomy" id="796604"/>
    <lineage>
        <taxon>Eukaryota</taxon>
        <taxon>Fungi</taxon>
        <taxon>Dikarya</taxon>
        <taxon>Basidiomycota</taxon>
        <taxon>Pucciniomycotina</taxon>
        <taxon>Microbotryomycetes</taxon>
        <taxon>Microbotryales</taxon>
        <taxon>Microbotryaceae</taxon>
        <taxon>Microbotryum</taxon>
    </lineage>
</organism>
<proteinExistence type="predicted"/>
<evidence type="ECO:0000256" key="1">
    <source>
        <dbReference type="SAM" id="SignalP"/>
    </source>
</evidence>
<sequence length="114" mass="12579">MFFARSGVVAASLLVLRSTLSMAAPLSEKPIHELEKRISCHTTEVPINNACVSCASLHKNATTCTYGVVNPGPEYQINYGVVNSGRKYVCRVYLDLICIVTRLLGWFLEIIMLS</sequence>
<protein>
    <submittedName>
        <fullName evidence="2">BQ5605_C015g07953 protein</fullName>
    </submittedName>
</protein>
<evidence type="ECO:0000313" key="3">
    <source>
        <dbReference type="Proteomes" id="UP000249464"/>
    </source>
</evidence>
<name>A0A2X0LTP3_9BASI</name>
<accession>A0A2X0LTP3</accession>
<dbReference type="EMBL" id="FQNC01000015">
    <property type="protein sequence ID" value="SGY18013.1"/>
    <property type="molecule type" value="Genomic_DNA"/>
</dbReference>
<evidence type="ECO:0000313" key="2">
    <source>
        <dbReference type="EMBL" id="SGY18013.1"/>
    </source>
</evidence>
<dbReference type="Proteomes" id="UP000249464">
    <property type="component" value="Unassembled WGS sequence"/>
</dbReference>
<keyword evidence="1" id="KW-0732">Signal</keyword>
<reference evidence="2 3" key="1">
    <citation type="submission" date="2016-11" db="EMBL/GenBank/DDBJ databases">
        <authorList>
            <person name="Jaros S."/>
            <person name="Januszkiewicz K."/>
            <person name="Wedrychowicz H."/>
        </authorList>
    </citation>
    <scope>NUCLEOTIDE SEQUENCE [LARGE SCALE GENOMIC DNA]</scope>
</reference>
<feature type="chain" id="PRO_5016068025" evidence="1">
    <location>
        <begin position="24"/>
        <end position="114"/>
    </location>
</feature>